<evidence type="ECO:0000256" key="1">
    <source>
        <dbReference type="SAM" id="MobiDB-lite"/>
    </source>
</evidence>
<dbReference type="AlphaFoldDB" id="A0A919GCU8"/>
<name>A0A919GCU8_9ACTN</name>
<sequence>MAHRLHVDPVGRGAPAVRSALPAPATPALPATPAPLIIPITPVTPVTQVTSREQGHGARCRSGAGARTAARSGGTHVRAATDVRLKDVAQPCHRSASVLRGVPSQASLPRRRSTAPLSAAGRGAGNADGTQDEANGADGADGADAQGAQGAQDADGFENADGAEDADSAQGAADGPRQDTGSKPPGHGRGGVGAGPRRRHDRGGRPRPWCGRSR</sequence>
<evidence type="ECO:0000313" key="2">
    <source>
        <dbReference type="EMBL" id="GHH81813.1"/>
    </source>
</evidence>
<feature type="compositionally biased region" description="Low complexity" evidence="1">
    <location>
        <begin position="132"/>
        <end position="154"/>
    </location>
</feature>
<proteinExistence type="predicted"/>
<dbReference type="Proteomes" id="UP000603708">
    <property type="component" value="Unassembled WGS sequence"/>
</dbReference>
<protein>
    <submittedName>
        <fullName evidence="2">Uncharacterized protein</fullName>
    </submittedName>
</protein>
<gene>
    <name evidence="2" type="ORF">GCM10018793_40070</name>
</gene>
<feature type="compositionally biased region" description="Acidic residues" evidence="1">
    <location>
        <begin position="155"/>
        <end position="167"/>
    </location>
</feature>
<feature type="compositionally biased region" description="Low complexity" evidence="1">
    <location>
        <begin position="60"/>
        <end position="76"/>
    </location>
</feature>
<accession>A0A919GCU8</accession>
<feature type="region of interest" description="Disordered" evidence="1">
    <location>
        <begin position="52"/>
        <end position="214"/>
    </location>
</feature>
<reference evidence="2" key="1">
    <citation type="journal article" date="2014" name="Int. J. Syst. Evol. Microbiol.">
        <title>Complete genome sequence of Corynebacterium casei LMG S-19264T (=DSM 44701T), isolated from a smear-ripened cheese.</title>
        <authorList>
            <consortium name="US DOE Joint Genome Institute (JGI-PGF)"/>
            <person name="Walter F."/>
            <person name="Albersmeier A."/>
            <person name="Kalinowski J."/>
            <person name="Ruckert C."/>
        </authorList>
    </citation>
    <scope>NUCLEOTIDE SEQUENCE</scope>
    <source>
        <strain evidence="2">JCM 5069</strain>
    </source>
</reference>
<evidence type="ECO:0000313" key="3">
    <source>
        <dbReference type="Proteomes" id="UP000603708"/>
    </source>
</evidence>
<keyword evidence="3" id="KW-1185">Reference proteome</keyword>
<reference evidence="2" key="2">
    <citation type="submission" date="2020-09" db="EMBL/GenBank/DDBJ databases">
        <authorList>
            <person name="Sun Q."/>
            <person name="Ohkuma M."/>
        </authorList>
    </citation>
    <scope>NUCLEOTIDE SEQUENCE</scope>
    <source>
        <strain evidence="2">JCM 5069</strain>
    </source>
</reference>
<dbReference type="EMBL" id="BNCD01000011">
    <property type="protein sequence ID" value="GHH81813.1"/>
    <property type="molecule type" value="Genomic_DNA"/>
</dbReference>
<organism evidence="2 3">
    <name type="scientific">Streptomyces sulfonofaciens</name>
    <dbReference type="NCBI Taxonomy" id="68272"/>
    <lineage>
        <taxon>Bacteria</taxon>
        <taxon>Bacillati</taxon>
        <taxon>Actinomycetota</taxon>
        <taxon>Actinomycetes</taxon>
        <taxon>Kitasatosporales</taxon>
        <taxon>Streptomycetaceae</taxon>
        <taxon>Streptomyces</taxon>
    </lineage>
</organism>
<comment type="caution">
    <text evidence="2">The sequence shown here is derived from an EMBL/GenBank/DDBJ whole genome shotgun (WGS) entry which is preliminary data.</text>
</comment>